<feature type="transmembrane region" description="Helical" evidence="10">
    <location>
        <begin position="147"/>
        <end position="172"/>
    </location>
</feature>
<dbReference type="EMBL" id="CP027432">
    <property type="protein sequence ID" value="QCI27686.1"/>
    <property type="molecule type" value="Genomic_DNA"/>
</dbReference>
<name>A0AAJ4RD04_9BACT</name>
<feature type="transmembrane region" description="Helical" evidence="10">
    <location>
        <begin position="219"/>
        <end position="239"/>
    </location>
</feature>
<dbReference type="Proteomes" id="UP000298805">
    <property type="component" value="Chromosome"/>
</dbReference>
<dbReference type="RefSeq" id="WP_123352522.1">
    <property type="nucleotide sequence ID" value="NZ_CP027432.2"/>
</dbReference>
<dbReference type="PANTHER" id="PTHR43427:SF6">
    <property type="entry name" value="CHLORIDE CHANNEL PROTEIN CLC-E"/>
    <property type="match status" value="1"/>
</dbReference>
<dbReference type="Gene3D" id="1.10.3080.10">
    <property type="entry name" value="Clc chloride channel"/>
    <property type="match status" value="1"/>
</dbReference>
<dbReference type="Proteomes" id="UP000272781">
    <property type="component" value="Unassembled WGS sequence"/>
</dbReference>
<feature type="transmembrane region" description="Helical" evidence="10">
    <location>
        <begin position="391"/>
        <end position="414"/>
    </location>
</feature>
<keyword evidence="9" id="KW-0407">Ion channel</keyword>
<dbReference type="InterPro" id="IPR014743">
    <property type="entry name" value="Cl-channel_core"/>
</dbReference>
<comment type="subcellular location">
    <subcellularLocation>
        <location evidence="1">Membrane</location>
        <topology evidence="1">Multi-pass membrane protein</topology>
    </subcellularLocation>
</comment>
<sequence>MDKSLKLTFILFTLITGIITGIFIVIYGLLTKFLSYLLFWGDPFESIEHLPWWYLYLIPTVSILIVNYMISKDESVKEYGVAEIAQAVEENRLVFTWKSLFNKIVASALSLSSGFAVGNEGPSAAIGAMVADKFHEFFKLPKKLLKVSLSVGASGGIAAIFVSPITGIMFAIENIAYEFVRDFAGYLILSSVTAFSVALYFLEPLIFNYSAGKFIEYRNIFAGILFIPVITFFIYFYLILKDKLLEFLNKFLTSRFLKYKNYIFAVIGGGVIGTILLISPYAAFSGHELVNFLINDKLHLAYSVIFVIIVLRIIATAVSIYANAVGGIFIALMSIGALVGYGYAEMFNAFFSNITIEPFYFAAIGAALFMGVNMKLPLTALVVALEITYDYNVIVPTGILYIIVSFLVTLTFDIHKMIFKGKK</sequence>
<evidence type="ECO:0000256" key="2">
    <source>
        <dbReference type="ARBA" id="ARBA00022448"/>
    </source>
</evidence>
<dbReference type="InterPro" id="IPR001807">
    <property type="entry name" value="ClC"/>
</dbReference>
<evidence type="ECO:0000313" key="12">
    <source>
        <dbReference type="EMBL" id="ROR40139.1"/>
    </source>
</evidence>
<dbReference type="GO" id="GO:0034707">
    <property type="term" value="C:chloride channel complex"/>
    <property type="evidence" value="ECO:0007669"/>
    <property type="project" value="UniProtKB-KW"/>
</dbReference>
<feature type="transmembrane region" description="Helical" evidence="10">
    <location>
        <begin position="259"/>
        <end position="279"/>
    </location>
</feature>
<organism evidence="12 13">
    <name type="scientific">Caminibacter pacificus</name>
    <dbReference type="NCBI Taxonomy" id="1424653"/>
    <lineage>
        <taxon>Bacteria</taxon>
        <taxon>Pseudomonadati</taxon>
        <taxon>Campylobacterota</taxon>
        <taxon>Epsilonproteobacteria</taxon>
        <taxon>Nautiliales</taxon>
        <taxon>Nautiliaceae</taxon>
        <taxon>Caminibacter</taxon>
    </lineage>
</organism>
<keyword evidence="2" id="KW-0813">Transport</keyword>
<dbReference type="CDD" id="cd00400">
    <property type="entry name" value="Voltage_gated_ClC"/>
    <property type="match status" value="1"/>
</dbReference>
<feature type="transmembrane region" description="Helical" evidence="10">
    <location>
        <begin position="300"/>
        <end position="322"/>
    </location>
</feature>
<dbReference type="PANTHER" id="PTHR43427">
    <property type="entry name" value="CHLORIDE CHANNEL PROTEIN CLC-E"/>
    <property type="match status" value="1"/>
</dbReference>
<evidence type="ECO:0000256" key="3">
    <source>
        <dbReference type="ARBA" id="ARBA00022692"/>
    </source>
</evidence>
<feature type="transmembrane region" description="Helical" evidence="10">
    <location>
        <begin position="359"/>
        <end position="385"/>
    </location>
</feature>
<dbReference type="GO" id="GO:0005254">
    <property type="term" value="F:chloride channel activity"/>
    <property type="evidence" value="ECO:0007669"/>
    <property type="project" value="UniProtKB-KW"/>
</dbReference>
<feature type="transmembrane region" description="Helical" evidence="10">
    <location>
        <begin position="50"/>
        <end position="70"/>
    </location>
</feature>
<keyword evidence="8" id="KW-0868">Chloride</keyword>
<dbReference type="SUPFAM" id="SSF81340">
    <property type="entry name" value="Clc chloride channel"/>
    <property type="match status" value="1"/>
</dbReference>
<evidence type="ECO:0000256" key="6">
    <source>
        <dbReference type="ARBA" id="ARBA00023136"/>
    </source>
</evidence>
<proteinExistence type="predicted"/>
<reference evidence="12 13" key="2">
    <citation type="submission" date="2018-11" db="EMBL/GenBank/DDBJ databases">
        <title>Genomic Encyclopedia of Type Strains, Phase IV (KMG-IV): sequencing the most valuable type-strain genomes for metagenomic binning, comparative biology and taxonomic classification.</title>
        <authorList>
            <person name="Goeker M."/>
        </authorList>
    </citation>
    <scope>NUCLEOTIDE SEQUENCE [LARGE SCALE GENOMIC DNA]</scope>
    <source>
        <strain evidence="12 13">DSM 27783</strain>
    </source>
</reference>
<feature type="transmembrane region" description="Helical" evidence="10">
    <location>
        <begin position="184"/>
        <end position="207"/>
    </location>
</feature>
<evidence type="ECO:0000313" key="14">
    <source>
        <dbReference type="Proteomes" id="UP000298805"/>
    </source>
</evidence>
<dbReference type="AlphaFoldDB" id="A0AAJ4RD04"/>
<evidence type="ECO:0000256" key="4">
    <source>
        <dbReference type="ARBA" id="ARBA00022989"/>
    </source>
</evidence>
<feature type="transmembrane region" description="Helical" evidence="10">
    <location>
        <begin position="7"/>
        <end position="30"/>
    </location>
</feature>
<evidence type="ECO:0000256" key="10">
    <source>
        <dbReference type="SAM" id="Phobius"/>
    </source>
</evidence>
<gene>
    <name evidence="11" type="ORF">C6V80_01510</name>
    <name evidence="12" type="ORF">EDC58_1125</name>
</gene>
<keyword evidence="14" id="KW-1185">Reference proteome</keyword>
<protein>
    <submittedName>
        <fullName evidence="11 12">Chloride channel protein</fullName>
    </submittedName>
</protein>
<dbReference type="InterPro" id="IPR050368">
    <property type="entry name" value="ClC-type_chloride_channel"/>
</dbReference>
<evidence type="ECO:0000313" key="11">
    <source>
        <dbReference type="EMBL" id="QCI27686.1"/>
    </source>
</evidence>
<feature type="transmembrane region" description="Helical" evidence="10">
    <location>
        <begin position="328"/>
        <end position="347"/>
    </location>
</feature>
<reference evidence="14" key="1">
    <citation type="submission" date="2018-03" db="EMBL/GenBank/DDBJ databases">
        <title>A comparative analysis of the Nautiliaceae.</title>
        <authorList>
            <person name="Grosche A."/>
            <person name="Smedile F."/>
            <person name="Vetriani C."/>
        </authorList>
    </citation>
    <scope>NUCLEOTIDE SEQUENCE [LARGE SCALE GENOMIC DNA]</scope>
    <source>
        <strain evidence="14">TB6</strain>
    </source>
</reference>
<evidence type="ECO:0000256" key="1">
    <source>
        <dbReference type="ARBA" id="ARBA00004141"/>
    </source>
</evidence>
<evidence type="ECO:0000256" key="7">
    <source>
        <dbReference type="ARBA" id="ARBA00023173"/>
    </source>
</evidence>
<keyword evidence="7" id="KW-0869">Chloride channel</keyword>
<evidence type="ECO:0000256" key="5">
    <source>
        <dbReference type="ARBA" id="ARBA00023065"/>
    </source>
</evidence>
<evidence type="ECO:0000256" key="8">
    <source>
        <dbReference type="ARBA" id="ARBA00023214"/>
    </source>
</evidence>
<dbReference type="EMBL" id="RJVK01000002">
    <property type="protein sequence ID" value="ROR40139.1"/>
    <property type="molecule type" value="Genomic_DNA"/>
</dbReference>
<accession>A0AAJ4RD04</accession>
<reference evidence="11" key="3">
    <citation type="submission" date="2019-06" db="EMBL/GenBank/DDBJ databases">
        <title>A comparative analysis of the Nautiliaceae.</title>
        <authorList>
            <person name="Grosche A."/>
            <person name="Smedile F."/>
            <person name="Vetriani C."/>
        </authorList>
    </citation>
    <scope>NUCLEOTIDE SEQUENCE</scope>
    <source>
        <strain evidence="11">TB6</strain>
    </source>
</reference>
<keyword evidence="6 10" id="KW-0472">Membrane</keyword>
<dbReference type="PRINTS" id="PR00762">
    <property type="entry name" value="CLCHANNEL"/>
</dbReference>
<dbReference type="Pfam" id="PF00654">
    <property type="entry name" value="Voltage_CLC"/>
    <property type="match status" value="1"/>
</dbReference>
<keyword evidence="4 10" id="KW-1133">Transmembrane helix</keyword>
<evidence type="ECO:0000256" key="9">
    <source>
        <dbReference type="ARBA" id="ARBA00023303"/>
    </source>
</evidence>
<keyword evidence="5" id="KW-0406">Ion transport</keyword>
<keyword evidence="3 10" id="KW-0812">Transmembrane</keyword>
<evidence type="ECO:0000313" key="13">
    <source>
        <dbReference type="Proteomes" id="UP000272781"/>
    </source>
</evidence>